<keyword evidence="12" id="KW-0472">Membrane</keyword>
<evidence type="ECO:0000256" key="6">
    <source>
        <dbReference type="ARBA" id="ARBA00022801"/>
    </source>
</evidence>
<feature type="transmembrane region" description="Helical" evidence="12">
    <location>
        <begin position="12"/>
        <end position="39"/>
    </location>
</feature>
<keyword evidence="8 11" id="KW-0067">ATP-binding</keyword>
<evidence type="ECO:0000256" key="1">
    <source>
        <dbReference type="ARBA" id="ARBA00001947"/>
    </source>
</evidence>
<comment type="cofactor">
    <cofactor evidence="1">
        <name>Zn(2+)</name>
        <dbReference type="ChEBI" id="CHEBI:29105"/>
    </cofactor>
</comment>
<dbReference type="FunFam" id="3.40.50.300:FF:001025">
    <property type="entry name" value="ATPase family, AAA domain-containing 2B"/>
    <property type="match status" value="1"/>
</dbReference>
<dbReference type="InterPro" id="IPR003593">
    <property type="entry name" value="AAA+_ATPase"/>
</dbReference>
<evidence type="ECO:0000256" key="7">
    <source>
        <dbReference type="ARBA" id="ARBA00022833"/>
    </source>
</evidence>
<dbReference type="Gene3D" id="1.20.58.760">
    <property type="entry name" value="Peptidase M41"/>
    <property type="match status" value="1"/>
</dbReference>
<evidence type="ECO:0000256" key="2">
    <source>
        <dbReference type="ARBA" id="ARBA00010044"/>
    </source>
</evidence>
<evidence type="ECO:0000256" key="8">
    <source>
        <dbReference type="ARBA" id="ARBA00022840"/>
    </source>
</evidence>
<accession>A0A6I4VVF2</accession>
<protein>
    <submittedName>
        <fullName evidence="14">AAA family ATPase</fullName>
    </submittedName>
</protein>
<feature type="domain" description="AAA+ ATPase" evidence="13">
    <location>
        <begin position="100"/>
        <end position="243"/>
    </location>
</feature>
<dbReference type="EMBL" id="WUUL01000001">
    <property type="protein sequence ID" value="MXQ52504.1"/>
    <property type="molecule type" value="Genomic_DNA"/>
</dbReference>
<keyword evidence="15" id="KW-1185">Reference proteome</keyword>
<dbReference type="InterPro" id="IPR037219">
    <property type="entry name" value="Peptidase_M41-like"/>
</dbReference>
<evidence type="ECO:0000256" key="11">
    <source>
        <dbReference type="RuleBase" id="RU003651"/>
    </source>
</evidence>
<dbReference type="InterPro" id="IPR041569">
    <property type="entry name" value="AAA_lid_3"/>
</dbReference>
<evidence type="ECO:0000313" key="15">
    <source>
        <dbReference type="Proteomes" id="UP000430692"/>
    </source>
</evidence>
<dbReference type="SUPFAM" id="SSF52540">
    <property type="entry name" value="P-loop containing nucleoside triphosphate hydrolases"/>
    <property type="match status" value="1"/>
</dbReference>
<evidence type="ECO:0000313" key="14">
    <source>
        <dbReference type="EMBL" id="MXQ52504.1"/>
    </source>
</evidence>
<dbReference type="Gene3D" id="3.40.50.300">
    <property type="entry name" value="P-loop containing nucleotide triphosphate hydrolases"/>
    <property type="match status" value="1"/>
</dbReference>
<dbReference type="RefSeq" id="WP_160799519.1">
    <property type="nucleotide sequence ID" value="NZ_WUUL01000001.1"/>
</dbReference>
<dbReference type="Gene3D" id="1.10.8.60">
    <property type="match status" value="1"/>
</dbReference>
<dbReference type="SMART" id="SM00382">
    <property type="entry name" value="AAA"/>
    <property type="match status" value="1"/>
</dbReference>
<dbReference type="Pfam" id="PF17862">
    <property type="entry name" value="AAA_lid_3"/>
    <property type="match status" value="1"/>
</dbReference>
<dbReference type="GO" id="GO:0030163">
    <property type="term" value="P:protein catabolic process"/>
    <property type="evidence" value="ECO:0007669"/>
    <property type="project" value="TreeGrafter"/>
</dbReference>
<proteinExistence type="inferred from homology"/>
<comment type="similarity">
    <text evidence="11">Belongs to the AAA ATPase family.</text>
</comment>
<comment type="caution">
    <text evidence="14">The sequence shown here is derived from an EMBL/GenBank/DDBJ whole genome shotgun (WGS) entry which is preliminary data.</text>
</comment>
<gene>
    <name evidence="14" type="ORF">GSM42_01790</name>
</gene>
<dbReference type="SUPFAM" id="SSF140990">
    <property type="entry name" value="FtsH protease domain-like"/>
    <property type="match status" value="1"/>
</dbReference>
<dbReference type="Pfam" id="PF01434">
    <property type="entry name" value="Peptidase_M41"/>
    <property type="match status" value="1"/>
</dbReference>
<dbReference type="FunFam" id="1.10.8.60:FF:000001">
    <property type="entry name" value="ATP-dependent zinc metalloprotease FtsH"/>
    <property type="match status" value="1"/>
</dbReference>
<reference evidence="14 15" key="1">
    <citation type="submission" date="2019-12" db="EMBL/GenBank/DDBJ databases">
        <title>Whole-genome analyses of novel actinobacteria.</title>
        <authorList>
            <person name="Sahin N."/>
            <person name="Saygin H."/>
        </authorList>
    </citation>
    <scope>NUCLEOTIDE SEQUENCE [LARGE SCALE GENOMIC DNA]</scope>
    <source>
        <strain evidence="14 15">KC615</strain>
    </source>
</reference>
<evidence type="ECO:0000256" key="10">
    <source>
        <dbReference type="ARBA" id="ARBA00023054"/>
    </source>
</evidence>
<dbReference type="GO" id="GO:0005524">
    <property type="term" value="F:ATP binding"/>
    <property type="evidence" value="ECO:0007669"/>
    <property type="project" value="UniProtKB-KW"/>
</dbReference>
<evidence type="ECO:0000256" key="3">
    <source>
        <dbReference type="ARBA" id="ARBA00022670"/>
    </source>
</evidence>
<keyword evidence="10" id="KW-0175">Coiled coil</keyword>
<dbReference type="Proteomes" id="UP000430692">
    <property type="component" value="Unassembled WGS sequence"/>
</dbReference>
<dbReference type="GO" id="GO:0005886">
    <property type="term" value="C:plasma membrane"/>
    <property type="evidence" value="ECO:0007669"/>
    <property type="project" value="TreeGrafter"/>
</dbReference>
<dbReference type="InterPro" id="IPR003960">
    <property type="entry name" value="ATPase_AAA_CS"/>
</dbReference>
<dbReference type="Pfam" id="PF00004">
    <property type="entry name" value="AAA"/>
    <property type="match status" value="1"/>
</dbReference>
<keyword evidence="12" id="KW-1133">Transmembrane helix</keyword>
<dbReference type="InterPro" id="IPR003959">
    <property type="entry name" value="ATPase_AAA_core"/>
</dbReference>
<dbReference type="GO" id="GO:0046872">
    <property type="term" value="F:metal ion binding"/>
    <property type="evidence" value="ECO:0007669"/>
    <property type="project" value="UniProtKB-KW"/>
</dbReference>
<keyword evidence="6" id="KW-0378">Hydrolase</keyword>
<keyword evidence="9" id="KW-0482">Metalloprotease</keyword>
<comment type="similarity">
    <text evidence="2">In the C-terminal section; belongs to the peptidase M41 family.</text>
</comment>
<dbReference type="InterPro" id="IPR000642">
    <property type="entry name" value="Peptidase_M41"/>
</dbReference>
<dbReference type="InterPro" id="IPR027417">
    <property type="entry name" value="P-loop_NTPase"/>
</dbReference>
<dbReference type="GO" id="GO:0004176">
    <property type="term" value="F:ATP-dependent peptidase activity"/>
    <property type="evidence" value="ECO:0007669"/>
    <property type="project" value="InterPro"/>
</dbReference>
<name>A0A6I4VVF2_9BACL</name>
<dbReference type="GO" id="GO:0006508">
    <property type="term" value="P:proteolysis"/>
    <property type="evidence" value="ECO:0007669"/>
    <property type="project" value="UniProtKB-KW"/>
</dbReference>
<keyword evidence="5 11" id="KW-0547">Nucleotide-binding</keyword>
<keyword evidence="3" id="KW-0645">Protease</keyword>
<evidence type="ECO:0000256" key="9">
    <source>
        <dbReference type="ARBA" id="ARBA00023049"/>
    </source>
</evidence>
<evidence type="ECO:0000256" key="12">
    <source>
        <dbReference type="SAM" id="Phobius"/>
    </source>
</evidence>
<keyword evidence="12" id="KW-0812">Transmembrane</keyword>
<evidence type="ECO:0000256" key="5">
    <source>
        <dbReference type="ARBA" id="ARBA00022741"/>
    </source>
</evidence>
<dbReference type="GO" id="GO:0016887">
    <property type="term" value="F:ATP hydrolysis activity"/>
    <property type="evidence" value="ECO:0007669"/>
    <property type="project" value="InterPro"/>
</dbReference>
<sequence length="494" mass="55025">MILPIVGVGLGLFLFFLYLGVPVLPMLVIVGIVVAVWYFSGSNLKAGSQWKNGSSHDQRNAIPNIRFTDIGGQTRAKKELMEALDFLIEQEKMNEYGIRPLKGILLTGPPGTGKTLMAKASAHYSNAVFLTASGSEFVEMYVGVGANRVRQLFERARKTAKKQKKNRAVIFIDEIDVIGAKREGSQHKEYDQTLNQLLTEMDGIKKSEIPIFVIAATNRKDLLDAALTRPGRFDRHIAVDLPDKNGRAHILSLHTKGKPIHEEVDLDKVANETFGFSGASLESLVNEAAIYAMRDESVYIESKHFSQAVDKVLMGEQTDRTTTLEDKTRVAVHELGHALIAELLEPNSVAQVVLTPRGQALGYVRHHPKNDRYLHTKEQLENQIMICLAGTAAEETWFQNRSTGAKNDYEQAIRLCKTMIETGLSSLGIIDTTLVVPDELSKEIAHILDALYQQTFCLTKKHHSFFADCLNILLIEERLDGDQFRSLLAQELAS</sequence>
<dbReference type="PANTHER" id="PTHR23076">
    <property type="entry name" value="METALLOPROTEASE M41 FTSH"/>
    <property type="match status" value="1"/>
</dbReference>
<keyword evidence="7" id="KW-0862">Zinc</keyword>
<dbReference type="PROSITE" id="PS00674">
    <property type="entry name" value="AAA"/>
    <property type="match status" value="1"/>
</dbReference>
<evidence type="ECO:0000259" key="13">
    <source>
        <dbReference type="SMART" id="SM00382"/>
    </source>
</evidence>
<organism evidence="14 15">
    <name type="scientific">Shimazuella alba</name>
    <dbReference type="NCBI Taxonomy" id="2690964"/>
    <lineage>
        <taxon>Bacteria</taxon>
        <taxon>Bacillati</taxon>
        <taxon>Bacillota</taxon>
        <taxon>Bacilli</taxon>
        <taxon>Bacillales</taxon>
        <taxon>Thermoactinomycetaceae</taxon>
        <taxon>Shimazuella</taxon>
    </lineage>
</organism>
<keyword evidence="4" id="KW-0479">Metal-binding</keyword>
<dbReference type="PANTHER" id="PTHR23076:SF97">
    <property type="entry name" value="ATP-DEPENDENT ZINC METALLOPROTEASE YME1L1"/>
    <property type="match status" value="1"/>
</dbReference>
<dbReference type="GO" id="GO:0004222">
    <property type="term" value="F:metalloendopeptidase activity"/>
    <property type="evidence" value="ECO:0007669"/>
    <property type="project" value="InterPro"/>
</dbReference>
<dbReference type="AlphaFoldDB" id="A0A6I4VVF2"/>
<evidence type="ECO:0000256" key="4">
    <source>
        <dbReference type="ARBA" id="ARBA00022723"/>
    </source>
</evidence>